<dbReference type="AlphaFoldDB" id="A9B2L3"/>
<accession>A9B2L3</accession>
<feature type="transmembrane region" description="Helical" evidence="1">
    <location>
        <begin position="38"/>
        <end position="61"/>
    </location>
</feature>
<dbReference type="BioCyc" id="HAUR316274:GHYA-2857-MONOMER"/>
<feature type="transmembrane region" description="Helical" evidence="1">
    <location>
        <begin position="67"/>
        <end position="89"/>
    </location>
</feature>
<name>A9B2L3_HERA2</name>
<evidence type="ECO:0000313" key="2">
    <source>
        <dbReference type="EMBL" id="ABX05464.1"/>
    </source>
</evidence>
<proteinExistence type="predicted"/>
<protein>
    <submittedName>
        <fullName evidence="2">Uncharacterized protein</fullName>
    </submittedName>
</protein>
<gene>
    <name evidence="2" type="ordered locus">Haur_2826</name>
</gene>
<evidence type="ECO:0000256" key="1">
    <source>
        <dbReference type="SAM" id="Phobius"/>
    </source>
</evidence>
<organism evidence="2 3">
    <name type="scientific">Herpetosiphon aurantiacus (strain ATCC 23779 / DSM 785 / 114-95)</name>
    <dbReference type="NCBI Taxonomy" id="316274"/>
    <lineage>
        <taxon>Bacteria</taxon>
        <taxon>Bacillati</taxon>
        <taxon>Chloroflexota</taxon>
        <taxon>Chloroflexia</taxon>
        <taxon>Herpetosiphonales</taxon>
        <taxon>Herpetosiphonaceae</taxon>
        <taxon>Herpetosiphon</taxon>
    </lineage>
</organism>
<dbReference type="InParanoid" id="A9B2L3"/>
<keyword evidence="1" id="KW-1133">Transmembrane helix</keyword>
<keyword evidence="1" id="KW-0472">Membrane</keyword>
<dbReference type="Proteomes" id="UP000000787">
    <property type="component" value="Chromosome"/>
</dbReference>
<reference evidence="2 3" key="1">
    <citation type="journal article" date="2011" name="Stand. Genomic Sci.">
        <title>Complete genome sequence of the filamentous gliding predatory bacterium Herpetosiphon aurantiacus type strain (114-95(T)).</title>
        <authorList>
            <person name="Kiss H."/>
            <person name="Nett M."/>
            <person name="Domin N."/>
            <person name="Martin K."/>
            <person name="Maresca J.A."/>
            <person name="Copeland A."/>
            <person name="Lapidus A."/>
            <person name="Lucas S."/>
            <person name="Berry K.W."/>
            <person name="Glavina Del Rio T."/>
            <person name="Dalin E."/>
            <person name="Tice H."/>
            <person name="Pitluck S."/>
            <person name="Richardson P."/>
            <person name="Bruce D."/>
            <person name="Goodwin L."/>
            <person name="Han C."/>
            <person name="Detter J.C."/>
            <person name="Schmutz J."/>
            <person name="Brettin T."/>
            <person name="Land M."/>
            <person name="Hauser L."/>
            <person name="Kyrpides N.C."/>
            <person name="Ivanova N."/>
            <person name="Goker M."/>
            <person name="Woyke T."/>
            <person name="Klenk H.P."/>
            <person name="Bryant D.A."/>
        </authorList>
    </citation>
    <scope>NUCLEOTIDE SEQUENCE [LARGE SCALE GENOMIC DNA]</scope>
    <source>
        <strain evidence="3">ATCC 23779 / DSM 785 / 114-95</strain>
    </source>
</reference>
<dbReference type="HOGENOM" id="CLU_2081590_0_0_0"/>
<sequence>MKIYWSNNSVPELQGLDKHKQLDLRFRAVKANRHNPRLWLGLVAVFSVYLGILAFLLYAIPFSGIQILIQITLMLLFHFWFNQYLIWLIRPHLRLYRLALDKTYSNDDDDYFVPPAY</sequence>
<keyword evidence="3" id="KW-1185">Reference proteome</keyword>
<dbReference type="EMBL" id="CP000875">
    <property type="protein sequence ID" value="ABX05464.1"/>
    <property type="molecule type" value="Genomic_DNA"/>
</dbReference>
<evidence type="ECO:0000313" key="3">
    <source>
        <dbReference type="Proteomes" id="UP000000787"/>
    </source>
</evidence>
<keyword evidence="1" id="KW-0812">Transmembrane</keyword>
<dbReference type="KEGG" id="hau:Haur_2826"/>